<evidence type="ECO:0000256" key="1">
    <source>
        <dbReference type="SAM" id="Coils"/>
    </source>
</evidence>
<keyword evidence="1" id="KW-0175">Coiled coil</keyword>
<feature type="region of interest" description="Disordered" evidence="2">
    <location>
        <begin position="43"/>
        <end position="72"/>
    </location>
</feature>
<sequence length="153" mass="16900">MSVAYELKQKRVALAQRLQQLERERVDIQELMGALDRVILSYEPDYQPSPTPGGANRERSRKVKPSSSEVRAAMNGVNKRQTVLEVLREAGEPISVADCAAKFAFKLGIPSEPANLSEIAHRLSAVLTQLTTAGRVRQSGQFDGRKVLWEVAA</sequence>
<keyword evidence="4" id="KW-1185">Reference proteome</keyword>
<proteinExistence type="predicted"/>
<organism evidence="3 4">
    <name type="scientific">Mycoplana dimorpha</name>
    <dbReference type="NCBI Taxonomy" id="28320"/>
    <lineage>
        <taxon>Bacteria</taxon>
        <taxon>Pseudomonadati</taxon>
        <taxon>Pseudomonadota</taxon>
        <taxon>Alphaproteobacteria</taxon>
        <taxon>Hyphomicrobiales</taxon>
        <taxon>Rhizobiaceae</taxon>
        <taxon>Mycoplana</taxon>
    </lineage>
</organism>
<feature type="coiled-coil region" evidence="1">
    <location>
        <begin position="4"/>
        <end position="38"/>
    </location>
</feature>
<accession>A0A2T5BHC5</accession>
<comment type="caution">
    <text evidence="3">The sequence shown here is derived from an EMBL/GenBank/DDBJ whole genome shotgun (WGS) entry which is preliminary data.</text>
</comment>
<evidence type="ECO:0000313" key="3">
    <source>
        <dbReference type="EMBL" id="PTM98338.1"/>
    </source>
</evidence>
<dbReference type="OrthoDB" id="8116923at2"/>
<protein>
    <submittedName>
        <fullName evidence="3">Uncharacterized protein</fullName>
    </submittedName>
</protein>
<reference evidence="3 4" key="1">
    <citation type="submission" date="2018-04" db="EMBL/GenBank/DDBJ databases">
        <title>Genomic Encyclopedia of Type Strains, Phase IV (KMG-IV): sequencing the most valuable type-strain genomes for metagenomic binning, comparative biology and taxonomic classification.</title>
        <authorList>
            <person name="Goeker M."/>
        </authorList>
    </citation>
    <scope>NUCLEOTIDE SEQUENCE [LARGE SCALE GENOMIC DNA]</scope>
    <source>
        <strain evidence="3 4">DSM 7138</strain>
    </source>
</reference>
<dbReference type="EMBL" id="PZZZ01000001">
    <property type="protein sequence ID" value="PTM98338.1"/>
    <property type="molecule type" value="Genomic_DNA"/>
</dbReference>
<evidence type="ECO:0000256" key="2">
    <source>
        <dbReference type="SAM" id="MobiDB-lite"/>
    </source>
</evidence>
<name>A0A2T5BHC5_MYCDI</name>
<dbReference type="AlphaFoldDB" id="A0A2T5BHC5"/>
<gene>
    <name evidence="3" type="ORF">C7449_1011</name>
</gene>
<dbReference type="RefSeq" id="WP_108000738.1">
    <property type="nucleotide sequence ID" value="NZ_JBHEEX010000014.1"/>
</dbReference>
<dbReference type="Proteomes" id="UP000241247">
    <property type="component" value="Unassembled WGS sequence"/>
</dbReference>
<evidence type="ECO:0000313" key="4">
    <source>
        <dbReference type="Proteomes" id="UP000241247"/>
    </source>
</evidence>